<gene>
    <name evidence="2" type="ORF">PEVE_00026029</name>
</gene>
<dbReference type="InterPro" id="IPR036865">
    <property type="entry name" value="CRAL-TRIO_dom_sf"/>
</dbReference>
<evidence type="ECO:0000313" key="3">
    <source>
        <dbReference type="Proteomes" id="UP001159427"/>
    </source>
</evidence>
<name>A0ABN8MBJ4_9CNID</name>
<sequence length="467" mass="52784">MDKKNLIARALITAITTCYVKRFQLKQPGLLSLKFEDKTFNMEALYWRRKTVAEDAARLLAEANPTKIETPGEESHATELLKRKFVDSPDDNKFNKRMAYETRAKEIVQDVFNRIGCYENFVRRADWADETTTASGDLGTTLVDDTYEEDERKQDDKHLPTLKVTCDGTNQGDGRVSTSKVTSDDDGQDERHVSVPEVTSVIAKEDDGQMSASWVTGTDVDDLDPQLTPDPAKQNCIQQPSLGITCTDNGDVVSATASTARLITISTGEATSRDIEDESMKRLSQKSGRKRWAELKKRRRSYLVGNKMSIGNVVGKGFISKQSTEGTNYNCSEEARLIMDEEKLVSLKEFIALGDTKTTGGDDVVVLNPSKIPSKREFAGKKEYNEVMDSLLWHAQKFTDERVESGSFVLTVHAGKQRRSRLRSRKWAMEFYKFLKQRYRDRLTRCVLLKPSLKLRALVVLSRPFLS</sequence>
<dbReference type="EMBL" id="CALNXI010000351">
    <property type="protein sequence ID" value="CAH3025418.1"/>
    <property type="molecule type" value="Genomic_DNA"/>
</dbReference>
<evidence type="ECO:0000313" key="2">
    <source>
        <dbReference type="EMBL" id="CAH3025418.1"/>
    </source>
</evidence>
<feature type="compositionally biased region" description="Basic and acidic residues" evidence="1">
    <location>
        <begin position="150"/>
        <end position="159"/>
    </location>
</feature>
<accession>A0ABN8MBJ4</accession>
<dbReference type="Proteomes" id="UP001159427">
    <property type="component" value="Unassembled WGS sequence"/>
</dbReference>
<reference evidence="2 3" key="1">
    <citation type="submission" date="2022-05" db="EMBL/GenBank/DDBJ databases">
        <authorList>
            <consortium name="Genoscope - CEA"/>
            <person name="William W."/>
        </authorList>
    </citation>
    <scope>NUCLEOTIDE SEQUENCE [LARGE SCALE GENOMIC DNA]</scope>
</reference>
<feature type="compositionally biased region" description="Polar residues" evidence="1">
    <location>
        <begin position="167"/>
        <end position="181"/>
    </location>
</feature>
<keyword evidence="3" id="KW-1185">Reference proteome</keyword>
<dbReference type="Gene3D" id="3.40.525.10">
    <property type="entry name" value="CRAL-TRIO lipid binding domain"/>
    <property type="match status" value="1"/>
</dbReference>
<comment type="caution">
    <text evidence="2">The sequence shown here is derived from an EMBL/GenBank/DDBJ whole genome shotgun (WGS) entry which is preliminary data.</text>
</comment>
<organism evidence="2 3">
    <name type="scientific">Porites evermanni</name>
    <dbReference type="NCBI Taxonomy" id="104178"/>
    <lineage>
        <taxon>Eukaryota</taxon>
        <taxon>Metazoa</taxon>
        <taxon>Cnidaria</taxon>
        <taxon>Anthozoa</taxon>
        <taxon>Hexacorallia</taxon>
        <taxon>Scleractinia</taxon>
        <taxon>Fungiina</taxon>
        <taxon>Poritidae</taxon>
        <taxon>Porites</taxon>
    </lineage>
</organism>
<proteinExistence type="predicted"/>
<evidence type="ECO:0000256" key="1">
    <source>
        <dbReference type="SAM" id="MobiDB-lite"/>
    </source>
</evidence>
<feature type="region of interest" description="Disordered" evidence="1">
    <location>
        <begin position="148"/>
        <end position="193"/>
    </location>
</feature>
<protein>
    <submittedName>
        <fullName evidence="2">Uncharacterized protein</fullName>
    </submittedName>
</protein>